<dbReference type="EMBL" id="CP003493">
    <property type="protein sequence ID" value="AFV88555.1"/>
    <property type="molecule type" value="Genomic_DNA"/>
</dbReference>
<evidence type="ECO:0000313" key="5">
    <source>
        <dbReference type="EMBL" id="AFV88555.1"/>
    </source>
</evidence>
<evidence type="ECO:0000256" key="1">
    <source>
        <dbReference type="ARBA" id="ARBA00001946"/>
    </source>
</evidence>
<dbReference type="Proteomes" id="UP000000214">
    <property type="component" value="Chromosome"/>
</dbReference>
<evidence type="ECO:0000313" key="6">
    <source>
        <dbReference type="Proteomes" id="UP000000214"/>
    </source>
</evidence>
<dbReference type="CDD" id="cd04690">
    <property type="entry name" value="NUDIX_Hydrolase"/>
    <property type="match status" value="1"/>
</dbReference>
<dbReference type="AlphaFoldDB" id="K7SH04"/>
<evidence type="ECO:0000259" key="4">
    <source>
        <dbReference type="PROSITE" id="PS51462"/>
    </source>
</evidence>
<dbReference type="Pfam" id="PF00293">
    <property type="entry name" value="NUDIX"/>
    <property type="match status" value="1"/>
</dbReference>
<organism evidence="5 6">
    <name type="scientific">Acidipropionibacterium acidipropionici (strain ATCC 4875 / DSM 20272 / JCM 6432 / NBRC 12425 / NCIMB 8070 / 4)</name>
    <name type="common">Propionibacterium acidipropionici</name>
    <dbReference type="NCBI Taxonomy" id="1171373"/>
    <lineage>
        <taxon>Bacteria</taxon>
        <taxon>Bacillati</taxon>
        <taxon>Actinomycetota</taxon>
        <taxon>Actinomycetes</taxon>
        <taxon>Propionibacteriales</taxon>
        <taxon>Propionibacteriaceae</taxon>
        <taxon>Acidipropionibacterium</taxon>
    </lineage>
</organism>
<accession>K7SH04</accession>
<dbReference type="InterPro" id="IPR000086">
    <property type="entry name" value="NUDIX_hydrolase_dom"/>
</dbReference>
<keyword evidence="2 5" id="KW-0378">Hydrolase</keyword>
<name>K7SH04_ACIA4</name>
<dbReference type="InterPro" id="IPR015797">
    <property type="entry name" value="NUDIX_hydrolase-like_dom_sf"/>
</dbReference>
<dbReference type="PANTHER" id="PTHR43046">
    <property type="entry name" value="GDP-MANNOSE MANNOSYL HYDROLASE"/>
    <property type="match status" value="1"/>
</dbReference>
<dbReference type="KEGG" id="pbo:PACID_07170"/>
<dbReference type="PROSITE" id="PS51462">
    <property type="entry name" value="NUDIX"/>
    <property type="match status" value="1"/>
</dbReference>
<comment type="cofactor">
    <cofactor evidence="1">
        <name>Mg(2+)</name>
        <dbReference type="ChEBI" id="CHEBI:18420"/>
    </cofactor>
</comment>
<dbReference type="SUPFAM" id="SSF55811">
    <property type="entry name" value="Nudix"/>
    <property type="match status" value="1"/>
</dbReference>
<dbReference type="HOGENOM" id="CLU_1488232_0_0_11"/>
<dbReference type="Gene3D" id="3.90.79.10">
    <property type="entry name" value="Nucleoside Triphosphate Pyrophosphohydrolase"/>
    <property type="match status" value="1"/>
</dbReference>
<dbReference type="STRING" id="1171373.PACID_07170"/>
<gene>
    <name evidence="5" type="ordered locus">PACID_07170</name>
</gene>
<sequence length="210" mass="22192">MRAGSGGQSVAGAGPGRECVLIGEPYSMGAGHFSSTPGVRDTARDTGSAEGARLGRIPREGLGAPPHDGVDSPIVILDLAAVCLLRGRSCLNVRKAGTHHVILPGGKIEPGETALEAAVREAAEEVRLHLDPASLNHLGTFEAAPANNDAEGIRCAVFVRDWDDAWAHPAPDHEISEYEWTPLDTAADDPRQAPLLVDSVIPELLRRRLI</sequence>
<feature type="domain" description="Nudix hydrolase" evidence="4">
    <location>
        <begin position="65"/>
        <end position="209"/>
    </location>
</feature>
<reference evidence="5 6" key="1">
    <citation type="journal article" date="2012" name="BMC Genomics">
        <title>The genome sequence of Propionibacterium acidipropionici provides insights into its biotechnological and industrial potential.</title>
        <authorList>
            <person name="Parizzi L.P."/>
            <person name="Grassi M.C."/>
            <person name="Llerena L.A."/>
            <person name="Carazzolle M.F."/>
            <person name="Queiroz V.L."/>
            <person name="Lunardi I."/>
            <person name="Zeidler A.F."/>
            <person name="Teixeira P.J."/>
            <person name="Mieczkowski P."/>
            <person name="Rincones J."/>
            <person name="Pereira G.A."/>
        </authorList>
    </citation>
    <scope>NUCLEOTIDE SEQUENCE [LARGE SCALE GENOMIC DNA]</scope>
    <source>
        <strain evidence="6">ATCC 4875 / DSM 20272 / JCM 6432 / NBRC 12425 / NCIMB 8070</strain>
    </source>
</reference>
<dbReference type="PATRIC" id="fig|1171373.8.peg.725"/>
<evidence type="ECO:0000256" key="3">
    <source>
        <dbReference type="SAM" id="MobiDB-lite"/>
    </source>
</evidence>
<dbReference type="PROSITE" id="PS00893">
    <property type="entry name" value="NUDIX_BOX"/>
    <property type="match status" value="1"/>
</dbReference>
<dbReference type="GO" id="GO:0016787">
    <property type="term" value="F:hydrolase activity"/>
    <property type="evidence" value="ECO:0007669"/>
    <property type="project" value="UniProtKB-KW"/>
</dbReference>
<feature type="region of interest" description="Disordered" evidence="3">
    <location>
        <begin position="32"/>
        <end position="65"/>
    </location>
</feature>
<dbReference type="PANTHER" id="PTHR43046:SF16">
    <property type="entry name" value="ADP-RIBOSE PYROPHOSPHATASE YJHB-RELATED"/>
    <property type="match status" value="1"/>
</dbReference>
<evidence type="ECO:0000256" key="2">
    <source>
        <dbReference type="ARBA" id="ARBA00022801"/>
    </source>
</evidence>
<dbReference type="InterPro" id="IPR020084">
    <property type="entry name" value="NUDIX_hydrolase_CS"/>
</dbReference>
<protein>
    <submittedName>
        <fullName evidence="5">Hydrolase, NUDIX family</fullName>
    </submittedName>
</protein>
<proteinExistence type="predicted"/>
<dbReference type="eggNOG" id="COG0494">
    <property type="taxonomic scope" value="Bacteria"/>
</dbReference>